<feature type="coiled-coil region" evidence="1">
    <location>
        <begin position="76"/>
        <end position="157"/>
    </location>
</feature>
<comment type="caution">
    <text evidence="2">The sequence shown here is derived from an EMBL/GenBank/DDBJ whole genome shotgun (WGS) entry which is preliminary data.</text>
</comment>
<dbReference type="Proteomes" id="UP001396334">
    <property type="component" value="Unassembled WGS sequence"/>
</dbReference>
<organism evidence="2 3">
    <name type="scientific">Hibiscus sabdariffa</name>
    <name type="common">roselle</name>
    <dbReference type="NCBI Taxonomy" id="183260"/>
    <lineage>
        <taxon>Eukaryota</taxon>
        <taxon>Viridiplantae</taxon>
        <taxon>Streptophyta</taxon>
        <taxon>Embryophyta</taxon>
        <taxon>Tracheophyta</taxon>
        <taxon>Spermatophyta</taxon>
        <taxon>Magnoliopsida</taxon>
        <taxon>eudicotyledons</taxon>
        <taxon>Gunneridae</taxon>
        <taxon>Pentapetalae</taxon>
        <taxon>rosids</taxon>
        <taxon>malvids</taxon>
        <taxon>Malvales</taxon>
        <taxon>Malvaceae</taxon>
        <taxon>Malvoideae</taxon>
        <taxon>Hibiscus</taxon>
    </lineage>
</organism>
<accession>A0ABR2QET0</accession>
<sequence length="172" mass="19538">MKTFFSSLESELSNSKTVFSREEAKEALAKVEEALIMTPASFYDLGKFSSLKQAFKILASIDCSSTTLTIEHKHMLLAMEDSIKEVAGRADKAEKDKKHLTEKESIKLTLTRNLDGNGIFRNSKEMKAELDALRKEWSEYEAKAKVAEEEAKIVEAEWGRMKHFVSSIKRKI</sequence>
<name>A0ABR2QET0_9ROSI</name>
<evidence type="ECO:0000313" key="3">
    <source>
        <dbReference type="Proteomes" id="UP001396334"/>
    </source>
</evidence>
<proteinExistence type="predicted"/>
<evidence type="ECO:0000313" key="2">
    <source>
        <dbReference type="EMBL" id="KAK8999164.1"/>
    </source>
</evidence>
<dbReference type="EMBL" id="JBBPBN010000040">
    <property type="protein sequence ID" value="KAK8999164.1"/>
    <property type="molecule type" value="Genomic_DNA"/>
</dbReference>
<keyword evidence="3" id="KW-1185">Reference proteome</keyword>
<protein>
    <submittedName>
        <fullName evidence="2">Uncharacterized protein</fullName>
    </submittedName>
</protein>
<reference evidence="2 3" key="1">
    <citation type="journal article" date="2024" name="G3 (Bethesda)">
        <title>Genome assembly of Hibiscus sabdariffa L. provides insights into metabolisms of medicinal natural products.</title>
        <authorList>
            <person name="Kim T."/>
        </authorList>
    </citation>
    <scope>NUCLEOTIDE SEQUENCE [LARGE SCALE GENOMIC DNA]</scope>
    <source>
        <strain evidence="2">TK-2024</strain>
        <tissue evidence="2">Old leaves</tissue>
    </source>
</reference>
<evidence type="ECO:0000256" key="1">
    <source>
        <dbReference type="SAM" id="Coils"/>
    </source>
</evidence>
<keyword evidence="1" id="KW-0175">Coiled coil</keyword>
<gene>
    <name evidence="2" type="ORF">V6N11_070341</name>
</gene>